<dbReference type="PROSITE" id="PS50935">
    <property type="entry name" value="SSB"/>
    <property type="match status" value="1"/>
</dbReference>
<dbReference type="GO" id="GO:0006269">
    <property type="term" value="P:DNA replication, synthesis of primer"/>
    <property type="evidence" value="ECO:0007669"/>
    <property type="project" value="UniProtKB-KW"/>
</dbReference>
<dbReference type="GO" id="GO:0003697">
    <property type="term" value="F:single-stranded DNA binding"/>
    <property type="evidence" value="ECO:0007669"/>
    <property type="project" value="InterPro"/>
</dbReference>
<evidence type="ECO:0000256" key="1">
    <source>
        <dbReference type="ARBA" id="ARBA00022515"/>
    </source>
</evidence>
<dbReference type="SUPFAM" id="SSF50249">
    <property type="entry name" value="Nucleic acid-binding proteins"/>
    <property type="match status" value="1"/>
</dbReference>
<dbReference type="InterPro" id="IPR000424">
    <property type="entry name" value="Primosome_PriB/ssb"/>
</dbReference>
<keyword evidence="1" id="KW-0639">Primosome</keyword>
<sequence length="93" mass="10908">MNKLQIDGEIIFEDKIRHTPSGLVVQRFKIEHQSLQEEANLDKQVSIEVDAIFINKQLRKEIQIGKKGLFIGFMDKKSFQSTQLIFHVTEFKF</sequence>
<evidence type="ECO:0000256" key="3">
    <source>
        <dbReference type="ARBA" id="ARBA00023125"/>
    </source>
</evidence>
<evidence type="ECO:0000256" key="4">
    <source>
        <dbReference type="PROSITE-ProRule" id="PRU00252"/>
    </source>
</evidence>
<dbReference type="Pfam" id="PF22657">
    <property type="entry name" value="SSB_1"/>
    <property type="match status" value="1"/>
</dbReference>
<dbReference type="InterPro" id="IPR023646">
    <property type="entry name" value="Prisomal_replication_PriB"/>
</dbReference>
<dbReference type="Gene3D" id="2.40.50.140">
    <property type="entry name" value="Nucleic acid-binding proteins"/>
    <property type="match status" value="1"/>
</dbReference>
<keyword evidence="3 4" id="KW-0238">DNA-binding</keyword>
<organism evidence="5">
    <name type="scientific">uncultured marine bacterium EB0_41B09</name>
    <dbReference type="NCBI Taxonomy" id="415438"/>
    <lineage>
        <taxon>Bacteria</taxon>
        <taxon>environmental samples</taxon>
    </lineage>
</organism>
<protein>
    <submittedName>
        <fullName evidence="5">Primosomal replication protein</fullName>
    </submittedName>
</protein>
<evidence type="ECO:0000256" key="2">
    <source>
        <dbReference type="ARBA" id="ARBA00022705"/>
    </source>
</evidence>
<dbReference type="InterPro" id="IPR012340">
    <property type="entry name" value="NA-bd_OB-fold"/>
</dbReference>
<evidence type="ECO:0000313" key="5">
    <source>
        <dbReference type="EMBL" id="ABL97743.1"/>
    </source>
</evidence>
<dbReference type="AlphaFoldDB" id="A4GI32"/>
<dbReference type="EMBL" id="EF089400">
    <property type="protein sequence ID" value="ABL97743.1"/>
    <property type="molecule type" value="Genomic_DNA"/>
</dbReference>
<gene>
    <name evidence="5" type="ORF">MBMO_EB0-41B09.0013</name>
</gene>
<dbReference type="GO" id="GO:1990077">
    <property type="term" value="C:primosome complex"/>
    <property type="evidence" value="ECO:0007669"/>
    <property type="project" value="UniProtKB-KW"/>
</dbReference>
<reference evidence="5" key="1">
    <citation type="journal article" date="2007" name="Environ. Microbiol.">
        <title>Proteorhodopsin photosystem gene clusters exhibit co-evolutionary trends and shared ancestry among diverse marine microbial phyla.</title>
        <authorList>
            <person name="McCarren J."/>
            <person name="Delong E.F."/>
        </authorList>
    </citation>
    <scope>NUCLEOTIDE SEQUENCE</scope>
</reference>
<keyword evidence="2" id="KW-0235">DNA replication</keyword>
<accession>A4GI32</accession>
<name>A4GI32_9BACT</name>
<dbReference type="PIRSF" id="PIRSF003135">
    <property type="entry name" value="Primosomal_n"/>
    <property type="match status" value="1"/>
</dbReference>
<proteinExistence type="predicted"/>